<proteinExistence type="predicted"/>
<sequence>MQAPGGPEEDPAGGFKLLESVVSPSGVVAASYVRAGDVKTGLFAQNKPSAAELTRRKERWRCYQDKNFIVLSNIILLFSSFEEFIMKIIHIFDLHFDFINFLRVNKSYSIQKCKKKFL</sequence>
<gene>
    <name evidence="1" type="ORF">Ltuc_1295</name>
</gene>
<dbReference type="AlphaFoldDB" id="A0A0W0ZWI6"/>
<dbReference type="STRING" id="40335.Ltuc_1295"/>
<dbReference type="EMBL" id="LNZA01000001">
    <property type="protein sequence ID" value="KTD73448.1"/>
    <property type="molecule type" value="Genomic_DNA"/>
</dbReference>
<dbReference type="Proteomes" id="UP000054693">
    <property type="component" value="Unassembled WGS sequence"/>
</dbReference>
<organism evidence="1 2">
    <name type="scientific">Legionella tucsonensis</name>
    <dbReference type="NCBI Taxonomy" id="40335"/>
    <lineage>
        <taxon>Bacteria</taxon>
        <taxon>Pseudomonadati</taxon>
        <taxon>Pseudomonadota</taxon>
        <taxon>Gammaproteobacteria</taxon>
        <taxon>Legionellales</taxon>
        <taxon>Legionellaceae</taxon>
        <taxon>Legionella</taxon>
    </lineage>
</organism>
<accession>A0A0W0ZWI6</accession>
<protein>
    <submittedName>
        <fullName evidence="1">Uncharacterized protein</fullName>
    </submittedName>
</protein>
<dbReference type="PATRIC" id="fig|40335.7.peg.1376"/>
<keyword evidence="2" id="KW-1185">Reference proteome</keyword>
<reference evidence="1 2" key="1">
    <citation type="submission" date="2015-11" db="EMBL/GenBank/DDBJ databases">
        <title>Genomic analysis of 38 Legionella species identifies large and diverse effector repertoires.</title>
        <authorList>
            <person name="Burstein D."/>
            <person name="Amaro F."/>
            <person name="Zusman T."/>
            <person name="Lifshitz Z."/>
            <person name="Cohen O."/>
            <person name="Gilbert J.A."/>
            <person name="Pupko T."/>
            <person name="Shuman H.A."/>
            <person name="Segal G."/>
        </authorList>
    </citation>
    <scope>NUCLEOTIDE SEQUENCE [LARGE SCALE GENOMIC DNA]</scope>
    <source>
        <strain evidence="1 2">ATCC 49180</strain>
    </source>
</reference>
<evidence type="ECO:0000313" key="1">
    <source>
        <dbReference type="EMBL" id="KTD73448.1"/>
    </source>
</evidence>
<name>A0A0W0ZWI6_9GAMM</name>
<evidence type="ECO:0000313" key="2">
    <source>
        <dbReference type="Proteomes" id="UP000054693"/>
    </source>
</evidence>
<comment type="caution">
    <text evidence="1">The sequence shown here is derived from an EMBL/GenBank/DDBJ whole genome shotgun (WGS) entry which is preliminary data.</text>
</comment>